<name>A0A382ASP1_9ZZZZ</name>
<evidence type="ECO:0000313" key="2">
    <source>
        <dbReference type="EMBL" id="SVB04488.1"/>
    </source>
</evidence>
<dbReference type="EMBL" id="UINC01026656">
    <property type="protein sequence ID" value="SVB04488.1"/>
    <property type="molecule type" value="Genomic_DNA"/>
</dbReference>
<sequence>MVNPVSNTSKPLITAPDSQRQKNSSQEYNEYASINVEFSEQAKKVKIFEEGSNLTNVLKSEFDQVFGLDESKKELFLERLDHILANN</sequence>
<organism evidence="2">
    <name type="scientific">marine metagenome</name>
    <dbReference type="NCBI Taxonomy" id="408172"/>
    <lineage>
        <taxon>unclassified sequences</taxon>
        <taxon>metagenomes</taxon>
        <taxon>ecological metagenomes</taxon>
    </lineage>
</organism>
<gene>
    <name evidence="2" type="ORF">METZ01_LOCUS157342</name>
</gene>
<protein>
    <submittedName>
        <fullName evidence="2">Uncharacterized protein</fullName>
    </submittedName>
</protein>
<proteinExistence type="predicted"/>
<reference evidence="2" key="1">
    <citation type="submission" date="2018-05" db="EMBL/GenBank/DDBJ databases">
        <authorList>
            <person name="Lanie J.A."/>
            <person name="Ng W.-L."/>
            <person name="Kazmierczak K.M."/>
            <person name="Andrzejewski T.M."/>
            <person name="Davidsen T.M."/>
            <person name="Wayne K.J."/>
            <person name="Tettelin H."/>
            <person name="Glass J.I."/>
            <person name="Rusch D."/>
            <person name="Podicherti R."/>
            <person name="Tsui H.-C.T."/>
            <person name="Winkler M.E."/>
        </authorList>
    </citation>
    <scope>NUCLEOTIDE SEQUENCE</scope>
</reference>
<evidence type="ECO:0000256" key="1">
    <source>
        <dbReference type="SAM" id="MobiDB-lite"/>
    </source>
</evidence>
<feature type="region of interest" description="Disordered" evidence="1">
    <location>
        <begin position="1"/>
        <end position="26"/>
    </location>
</feature>
<accession>A0A382ASP1</accession>
<dbReference type="AlphaFoldDB" id="A0A382ASP1"/>